<sequence length="135" mass="15058">MAGPYNTPSLNGSSFRIMMRVSQNFSDTMQKKAFLAESTNVIFTLSHFPKYKIGPNNHITNVKGDPKVCSMKEIVAHETAFLMEQQNCLFVCNLDNKFEKGLIVAAKLSKEAKLREATSLGKHVCSKKLKDALES</sequence>
<dbReference type="GO" id="GO:0007015">
    <property type="term" value="P:actin filament organization"/>
    <property type="evidence" value="ECO:0007669"/>
    <property type="project" value="InterPro"/>
</dbReference>
<dbReference type="Pfam" id="PF16711">
    <property type="entry name" value="SCAB-ABD"/>
    <property type="match status" value="1"/>
</dbReference>
<accession>A0A9D4A866</accession>
<organism evidence="2 3">
    <name type="scientific">Gossypium stocksii</name>
    <dbReference type="NCBI Taxonomy" id="47602"/>
    <lineage>
        <taxon>Eukaryota</taxon>
        <taxon>Viridiplantae</taxon>
        <taxon>Streptophyta</taxon>
        <taxon>Embryophyta</taxon>
        <taxon>Tracheophyta</taxon>
        <taxon>Spermatophyta</taxon>
        <taxon>Magnoliopsida</taxon>
        <taxon>eudicotyledons</taxon>
        <taxon>Gunneridae</taxon>
        <taxon>Pentapetalae</taxon>
        <taxon>rosids</taxon>
        <taxon>malvids</taxon>
        <taxon>Malvales</taxon>
        <taxon>Malvaceae</taxon>
        <taxon>Malvoideae</taxon>
        <taxon>Gossypium</taxon>
    </lineage>
</organism>
<dbReference type="InterPro" id="IPR039640">
    <property type="entry name" value="SCAB"/>
</dbReference>
<dbReference type="PANTHER" id="PTHR31172:SF3">
    <property type="entry name" value="STOMATAL CLOSURE-RELATED ACTIN-BINDING PROTEIN 1"/>
    <property type="match status" value="1"/>
</dbReference>
<dbReference type="InterPro" id="IPR032012">
    <property type="entry name" value="SCAB-ABD"/>
</dbReference>
<dbReference type="AlphaFoldDB" id="A0A9D4A866"/>
<dbReference type="PANTHER" id="PTHR31172">
    <property type="entry name" value="STOMATAL CLOSURE-RELATED ACTIN-BINDING PROTEIN 1"/>
    <property type="match status" value="1"/>
</dbReference>
<protein>
    <recommendedName>
        <fullName evidence="1">Stomatal closure-related actin-binding protein actin-binding domain-containing protein</fullName>
    </recommendedName>
</protein>
<reference evidence="2 3" key="1">
    <citation type="journal article" date="2021" name="Plant Biotechnol. J.">
        <title>Multi-omics assisted identification of the key and species-specific regulatory components of drought-tolerant mechanisms in Gossypium stocksii.</title>
        <authorList>
            <person name="Yu D."/>
            <person name="Ke L."/>
            <person name="Zhang D."/>
            <person name="Wu Y."/>
            <person name="Sun Y."/>
            <person name="Mei J."/>
            <person name="Sun J."/>
            <person name="Sun Y."/>
        </authorList>
    </citation>
    <scope>NUCLEOTIDE SEQUENCE [LARGE SCALE GENOMIC DNA]</scope>
    <source>
        <strain evidence="3">cv. E1</strain>
        <tissue evidence="2">Leaf</tissue>
    </source>
</reference>
<dbReference type="OrthoDB" id="1689041at2759"/>
<gene>
    <name evidence="2" type="ORF">J1N35_013766</name>
</gene>
<feature type="domain" description="Stomatal closure-related actin-binding protein actin-binding" evidence="1">
    <location>
        <begin position="71"/>
        <end position="113"/>
    </location>
</feature>
<proteinExistence type="predicted"/>
<dbReference type="GO" id="GO:0010119">
    <property type="term" value="P:regulation of stomatal movement"/>
    <property type="evidence" value="ECO:0007669"/>
    <property type="project" value="InterPro"/>
</dbReference>
<evidence type="ECO:0000313" key="2">
    <source>
        <dbReference type="EMBL" id="KAH1096845.1"/>
    </source>
</evidence>
<evidence type="ECO:0000313" key="3">
    <source>
        <dbReference type="Proteomes" id="UP000828251"/>
    </source>
</evidence>
<keyword evidence="3" id="KW-1185">Reference proteome</keyword>
<dbReference type="GO" id="GO:0003779">
    <property type="term" value="F:actin binding"/>
    <property type="evidence" value="ECO:0007669"/>
    <property type="project" value="InterPro"/>
</dbReference>
<dbReference type="EMBL" id="JAIQCV010000005">
    <property type="protein sequence ID" value="KAH1096845.1"/>
    <property type="molecule type" value="Genomic_DNA"/>
</dbReference>
<evidence type="ECO:0000259" key="1">
    <source>
        <dbReference type="Pfam" id="PF16711"/>
    </source>
</evidence>
<comment type="caution">
    <text evidence="2">The sequence shown here is derived from an EMBL/GenBank/DDBJ whole genome shotgun (WGS) entry which is preliminary data.</text>
</comment>
<name>A0A9D4A866_9ROSI</name>
<dbReference type="Proteomes" id="UP000828251">
    <property type="component" value="Unassembled WGS sequence"/>
</dbReference>